<dbReference type="Gene3D" id="3.40.50.300">
    <property type="entry name" value="P-loop containing nucleotide triphosphate hydrolases"/>
    <property type="match status" value="1"/>
</dbReference>
<comment type="caution">
    <text evidence="1">The sequence shown here is derived from an EMBL/GenBank/DDBJ whole genome shotgun (WGS) entry which is preliminary data.</text>
</comment>
<dbReference type="EMBL" id="DXCQ01000048">
    <property type="protein sequence ID" value="HIY97087.1"/>
    <property type="molecule type" value="Genomic_DNA"/>
</dbReference>
<name>A0A9D1ZV79_9FIRM</name>
<sequence>MIKVIYGPKGTGKTKIIIDEANSKVSGAKGHLIFITNTKRYMYDLHRDIRVIDTNDFMVAGEEAFIGFVKGVVAANNDNEYLFIDGAARIAGKEIKDMAAFYYMLDKLSEQNGLTVYVTCSCAKEDLPDFVAKYL</sequence>
<organism evidence="1 2">
    <name type="scientific">Candidatus Borkfalkia excrementigallinarum</name>
    <dbReference type="NCBI Taxonomy" id="2838506"/>
    <lineage>
        <taxon>Bacteria</taxon>
        <taxon>Bacillati</taxon>
        <taxon>Bacillota</taxon>
        <taxon>Clostridia</taxon>
        <taxon>Christensenellales</taxon>
        <taxon>Christensenellaceae</taxon>
        <taxon>Candidatus Borkfalkia</taxon>
    </lineage>
</organism>
<dbReference type="InterPro" id="IPR027417">
    <property type="entry name" value="P-loop_NTPase"/>
</dbReference>
<protein>
    <submittedName>
        <fullName evidence="1">Uncharacterized protein</fullName>
    </submittedName>
</protein>
<reference evidence="1" key="1">
    <citation type="journal article" date="2021" name="PeerJ">
        <title>Extensive microbial diversity within the chicken gut microbiome revealed by metagenomics and culture.</title>
        <authorList>
            <person name="Gilroy R."/>
            <person name="Ravi A."/>
            <person name="Getino M."/>
            <person name="Pursley I."/>
            <person name="Horton D.L."/>
            <person name="Alikhan N.F."/>
            <person name="Baker D."/>
            <person name="Gharbi K."/>
            <person name="Hall N."/>
            <person name="Watson M."/>
            <person name="Adriaenssens E.M."/>
            <person name="Foster-Nyarko E."/>
            <person name="Jarju S."/>
            <person name="Secka A."/>
            <person name="Antonio M."/>
            <person name="Oren A."/>
            <person name="Chaudhuri R.R."/>
            <person name="La Ragione R."/>
            <person name="Hildebrand F."/>
            <person name="Pallen M.J."/>
        </authorList>
    </citation>
    <scope>NUCLEOTIDE SEQUENCE</scope>
    <source>
        <strain evidence="1">1345</strain>
    </source>
</reference>
<reference evidence="1" key="2">
    <citation type="submission" date="2021-04" db="EMBL/GenBank/DDBJ databases">
        <authorList>
            <person name="Gilroy R."/>
        </authorList>
    </citation>
    <scope>NUCLEOTIDE SEQUENCE</scope>
    <source>
        <strain evidence="1">1345</strain>
    </source>
</reference>
<evidence type="ECO:0000313" key="2">
    <source>
        <dbReference type="Proteomes" id="UP000886750"/>
    </source>
</evidence>
<accession>A0A9D1ZV79</accession>
<evidence type="ECO:0000313" key="1">
    <source>
        <dbReference type="EMBL" id="HIY97087.1"/>
    </source>
</evidence>
<dbReference type="SUPFAM" id="SSF52540">
    <property type="entry name" value="P-loop containing nucleoside triphosphate hydrolases"/>
    <property type="match status" value="1"/>
</dbReference>
<dbReference type="Proteomes" id="UP000886750">
    <property type="component" value="Unassembled WGS sequence"/>
</dbReference>
<proteinExistence type="predicted"/>
<gene>
    <name evidence="1" type="ORF">H9729_05305</name>
</gene>
<dbReference type="AlphaFoldDB" id="A0A9D1ZV79"/>